<dbReference type="Pfam" id="PF04178">
    <property type="entry name" value="Got1"/>
    <property type="match status" value="1"/>
</dbReference>
<proteinExistence type="inferred from homology"/>
<evidence type="ECO:0000256" key="9">
    <source>
        <dbReference type="SAM" id="MobiDB-lite"/>
    </source>
</evidence>
<name>A0AAN6GRE2_9BASI</name>
<keyword evidence="5 8" id="KW-1133">Transmembrane helix</keyword>
<evidence type="ECO:0000256" key="4">
    <source>
        <dbReference type="ARBA" id="ARBA00022927"/>
    </source>
</evidence>
<feature type="transmembrane region" description="Helical" evidence="8">
    <location>
        <begin position="77"/>
        <end position="100"/>
    </location>
</feature>
<keyword evidence="2 8" id="KW-0813">Transport</keyword>
<dbReference type="GO" id="GO:0015031">
    <property type="term" value="P:protein transport"/>
    <property type="evidence" value="ECO:0007669"/>
    <property type="project" value="UniProtKB-KW"/>
</dbReference>
<keyword evidence="6 8" id="KW-0472">Membrane</keyword>
<feature type="region of interest" description="Disordered" evidence="9">
    <location>
        <begin position="1"/>
        <end position="31"/>
    </location>
</feature>
<dbReference type="GO" id="GO:0000139">
    <property type="term" value="C:Golgi membrane"/>
    <property type="evidence" value="ECO:0007669"/>
    <property type="project" value="UniProtKB-SubCell"/>
</dbReference>
<dbReference type="Proteomes" id="UP001176517">
    <property type="component" value="Unassembled WGS sequence"/>
</dbReference>
<comment type="caution">
    <text evidence="10">The sequence shown here is derived from an EMBL/GenBank/DDBJ whole genome shotgun (WGS) entry which is preliminary data.</text>
</comment>
<gene>
    <name evidence="10" type="ORF">OC846_003861</name>
</gene>
<keyword evidence="11" id="KW-1185">Reference proteome</keyword>
<keyword evidence="8" id="KW-0333">Golgi apparatus</keyword>
<organism evidence="10 11">
    <name type="scientific">Tilletia horrida</name>
    <dbReference type="NCBI Taxonomy" id="155126"/>
    <lineage>
        <taxon>Eukaryota</taxon>
        <taxon>Fungi</taxon>
        <taxon>Dikarya</taxon>
        <taxon>Basidiomycota</taxon>
        <taxon>Ustilaginomycotina</taxon>
        <taxon>Exobasidiomycetes</taxon>
        <taxon>Tilletiales</taxon>
        <taxon>Tilletiaceae</taxon>
        <taxon>Tilletia</taxon>
    </lineage>
</organism>
<evidence type="ECO:0000256" key="6">
    <source>
        <dbReference type="ARBA" id="ARBA00023136"/>
    </source>
</evidence>
<keyword evidence="4 8" id="KW-0653">Protein transport</keyword>
<feature type="transmembrane region" description="Helical" evidence="8">
    <location>
        <begin position="166"/>
        <end position="187"/>
    </location>
</feature>
<feature type="compositionally biased region" description="Polar residues" evidence="9">
    <location>
        <begin position="9"/>
        <end position="31"/>
    </location>
</feature>
<comment type="subcellular location">
    <subcellularLocation>
        <location evidence="8">Golgi apparatus membrane</location>
        <topology evidence="8">Multi-pass membrane protein</topology>
    </subcellularLocation>
    <subcellularLocation>
        <location evidence="1">Membrane</location>
        <topology evidence="1">Multi-pass membrane protein</topology>
    </subcellularLocation>
</comment>
<evidence type="ECO:0000256" key="8">
    <source>
        <dbReference type="RuleBase" id="RU363111"/>
    </source>
</evidence>
<evidence type="ECO:0000313" key="10">
    <source>
        <dbReference type="EMBL" id="KAK0549945.1"/>
    </source>
</evidence>
<feature type="transmembrane region" description="Helical" evidence="8">
    <location>
        <begin position="140"/>
        <end position="160"/>
    </location>
</feature>
<comment type="function">
    <text evidence="8">Nonessential protein required for the fusion of transport vesicles derived from the endocytic pathway with the Golgi complex.</text>
</comment>
<dbReference type="PANTHER" id="PTHR23137:SF6">
    <property type="entry name" value="VESICLE TRANSPORT PROTEIN"/>
    <property type="match status" value="1"/>
</dbReference>
<evidence type="ECO:0000256" key="3">
    <source>
        <dbReference type="ARBA" id="ARBA00022692"/>
    </source>
</evidence>
<evidence type="ECO:0000256" key="1">
    <source>
        <dbReference type="ARBA" id="ARBA00004141"/>
    </source>
</evidence>
<dbReference type="PANTHER" id="PTHR23137">
    <property type="entry name" value="VESICLE TRANSPORT PROTEIN-RELATED"/>
    <property type="match status" value="1"/>
</dbReference>
<protein>
    <recommendedName>
        <fullName evidence="8">Protein transport protein SFT2</fullName>
    </recommendedName>
</protein>
<evidence type="ECO:0000256" key="5">
    <source>
        <dbReference type="ARBA" id="ARBA00022989"/>
    </source>
</evidence>
<comment type="similarity">
    <text evidence="7 8">Belongs to the SFT2 family.</text>
</comment>
<dbReference type="GO" id="GO:0016192">
    <property type="term" value="P:vesicle-mediated transport"/>
    <property type="evidence" value="ECO:0007669"/>
    <property type="project" value="InterPro"/>
</dbReference>
<evidence type="ECO:0000313" key="11">
    <source>
        <dbReference type="Proteomes" id="UP001176517"/>
    </source>
</evidence>
<evidence type="ECO:0000256" key="2">
    <source>
        <dbReference type="ARBA" id="ARBA00022448"/>
    </source>
</evidence>
<accession>A0AAN6GRE2</accession>
<dbReference type="InterPro" id="IPR011691">
    <property type="entry name" value="Vesicle_transpt_SFT2"/>
</dbReference>
<reference evidence="10" key="1">
    <citation type="journal article" date="2023" name="PhytoFront">
        <title>Draft Genome Resources of Seven Strains of Tilletia horrida, Causal Agent of Kernel Smut of Rice.</title>
        <authorList>
            <person name="Khanal S."/>
            <person name="Antony Babu S."/>
            <person name="Zhou X.G."/>
        </authorList>
    </citation>
    <scope>NUCLEOTIDE SEQUENCE</scope>
    <source>
        <strain evidence="10">TX6</strain>
    </source>
</reference>
<sequence length="200" mass="21515">MPSWVPGWGSSSNEAETGNATSSGNPFGSGSTTVGGSRWLNLDTNQTKNLGNSSNELTGQDSAFADMGIKLTRQQRIIGFVGCLFAGFAVSLLGTLLLLTGSLASFAILYSIGILISLAGTGFLIGFGKQLKQMFAPVRLIATLIFLGCFVMVWVSAFALDSTVLAVIFVILLYLAYIWYCLSYIPFMQKMVKNLFSKIF</sequence>
<dbReference type="AlphaFoldDB" id="A0AAN6GRE2"/>
<evidence type="ECO:0000256" key="7">
    <source>
        <dbReference type="ARBA" id="ARBA00025800"/>
    </source>
</evidence>
<feature type="transmembrane region" description="Helical" evidence="8">
    <location>
        <begin position="106"/>
        <end position="128"/>
    </location>
</feature>
<dbReference type="InterPro" id="IPR007305">
    <property type="entry name" value="Vesicle_transpt_Got1/SFT2"/>
</dbReference>
<dbReference type="EMBL" id="JAPDMZ010000102">
    <property type="protein sequence ID" value="KAK0549945.1"/>
    <property type="molecule type" value="Genomic_DNA"/>
</dbReference>
<keyword evidence="3 8" id="KW-0812">Transmembrane</keyword>